<sequence>MRRRRLLTAGTILGLAGCVSVPQASSPSSDQLLQEALETRRTLSTLETRRRMVMETPTETTERLDRLIQRPPGEQRLDVLESDDPDVVPGAVSVRSRTLTSEYNPETNIVTERHHPNRLVIDRMRQVLESVRTEYDLSYAGLETVDGRETHRIDAHPDDDTIDGRSIDLLIGETVYRIPFDGFSSEELADATVERSVWIDDEHRYPIRERDTVSSEDGILHRVTVTSEDLTIDGGLEQGTFRYDPPAEAEVVTIGTEPEGVYETRSEAAAVVPYDLPDPSMPDPFVLDRVTVVEHPDGYRTTLWYTDPDAAGRELFLAVRETQRFNPSALEQTTLEFDGQPVYRRDGRIESLFWTCDGLSFELSSPTADLELETVATSVGCS</sequence>
<name>A0A202ECW6_9EURY</name>
<keyword evidence="2" id="KW-1185">Reference proteome</keyword>
<evidence type="ECO:0000313" key="2">
    <source>
        <dbReference type="Proteomes" id="UP000196084"/>
    </source>
</evidence>
<accession>A0A202ECW6</accession>
<dbReference type="Proteomes" id="UP000196084">
    <property type="component" value="Unassembled WGS sequence"/>
</dbReference>
<dbReference type="InterPro" id="IPR052944">
    <property type="entry name" value="Sporulation_related"/>
</dbReference>
<dbReference type="RefSeq" id="WP_087714112.1">
    <property type="nucleotide sequence ID" value="NZ_MWPH01000001.1"/>
</dbReference>
<dbReference type="EMBL" id="MWPH01000001">
    <property type="protein sequence ID" value="OVE86116.1"/>
    <property type="molecule type" value="Genomic_DNA"/>
</dbReference>
<organism evidence="1 2">
    <name type="scientific">Natronolimnobius baerhuensis</name>
    <dbReference type="NCBI Taxonomy" id="253108"/>
    <lineage>
        <taxon>Archaea</taxon>
        <taxon>Methanobacteriati</taxon>
        <taxon>Methanobacteriota</taxon>
        <taxon>Stenosarchaea group</taxon>
        <taxon>Halobacteria</taxon>
        <taxon>Halobacteriales</taxon>
        <taxon>Natrialbaceae</taxon>
        <taxon>Natronolimnobius</taxon>
    </lineage>
</organism>
<comment type="caution">
    <text evidence="1">The sequence shown here is derived from an EMBL/GenBank/DDBJ whole genome shotgun (WGS) entry which is preliminary data.</text>
</comment>
<dbReference type="Gene3D" id="2.50.20.10">
    <property type="entry name" value="Lipoprotein localisation LolA/LolB/LppX"/>
    <property type="match status" value="1"/>
</dbReference>
<evidence type="ECO:0000313" key="1">
    <source>
        <dbReference type="EMBL" id="OVE86116.1"/>
    </source>
</evidence>
<protein>
    <submittedName>
        <fullName evidence="1">DUF2092 domain-containing protein</fullName>
    </submittedName>
</protein>
<dbReference type="PROSITE" id="PS51257">
    <property type="entry name" value="PROKAR_LIPOPROTEIN"/>
    <property type="match status" value="1"/>
</dbReference>
<proteinExistence type="predicted"/>
<dbReference type="PANTHER" id="PTHR37507:SF2">
    <property type="entry name" value="SPORULATION PROTEIN YDCC"/>
    <property type="match status" value="1"/>
</dbReference>
<dbReference type="AlphaFoldDB" id="A0A202ECW6"/>
<gene>
    <name evidence="1" type="ORF">B2G88_04805</name>
</gene>
<dbReference type="PANTHER" id="PTHR37507">
    <property type="entry name" value="SPORULATION PROTEIN YDCC"/>
    <property type="match status" value="1"/>
</dbReference>
<dbReference type="OrthoDB" id="137725at2157"/>
<reference evidence="1 2" key="1">
    <citation type="submission" date="2017-02" db="EMBL/GenBank/DDBJ databases">
        <title>Natronthermophilus aegyptiacus gen. nov.,sp. nov., an aerobic, extremely halophilic alkalithermophilic archaeon isolated from the athalassohaline Wadi An Natrun, Egypt.</title>
        <authorList>
            <person name="Zhao B."/>
        </authorList>
    </citation>
    <scope>NUCLEOTIDE SEQUENCE [LARGE SCALE GENOMIC DNA]</scope>
    <source>
        <strain evidence="1 2">CGMCC 1.3597</strain>
    </source>
</reference>